<protein>
    <submittedName>
        <fullName evidence="1">Uncharacterized protein</fullName>
    </submittedName>
</protein>
<organism evidence="1">
    <name type="scientific">marine metagenome</name>
    <dbReference type="NCBI Taxonomy" id="408172"/>
    <lineage>
        <taxon>unclassified sequences</taxon>
        <taxon>metagenomes</taxon>
        <taxon>ecological metagenomes</taxon>
    </lineage>
</organism>
<evidence type="ECO:0000313" key="1">
    <source>
        <dbReference type="EMBL" id="SVB54045.1"/>
    </source>
</evidence>
<reference evidence="1" key="1">
    <citation type="submission" date="2018-05" db="EMBL/GenBank/DDBJ databases">
        <authorList>
            <person name="Lanie J.A."/>
            <person name="Ng W.-L."/>
            <person name="Kazmierczak K.M."/>
            <person name="Andrzejewski T.M."/>
            <person name="Davidsen T.M."/>
            <person name="Wayne K.J."/>
            <person name="Tettelin H."/>
            <person name="Glass J.I."/>
            <person name="Rusch D."/>
            <person name="Podicherti R."/>
            <person name="Tsui H.-C.T."/>
            <person name="Winkler M.E."/>
        </authorList>
    </citation>
    <scope>NUCLEOTIDE SEQUENCE</scope>
</reference>
<name>A0A382EUA5_9ZZZZ</name>
<accession>A0A382EUA5</accession>
<dbReference type="AlphaFoldDB" id="A0A382EUA5"/>
<sequence>MQLGCCYNRSVLLLFAIFGCLLVLLIAFVSVASTVRNLSEISFPSVLEVDDAVEWISERLPEEAASQLRKDEVFEIIRWWLDSIDSAGLASEHGEEIGEGRAKNNKSESVADLDIAVDEVVARALDSPEPLNEVAVVVVLDLLIVYLTEIGAIGSQPTEQG</sequence>
<proteinExistence type="predicted"/>
<dbReference type="EMBL" id="UINC01046264">
    <property type="protein sequence ID" value="SVB54045.1"/>
    <property type="molecule type" value="Genomic_DNA"/>
</dbReference>
<gene>
    <name evidence="1" type="ORF">METZ01_LOCUS206899</name>
</gene>